<name>A0A1G9DYS7_9RHOB</name>
<proteinExistence type="predicted"/>
<accession>A0A1G9DYS7</accession>
<sequence>MSGLVRRVQAARERSLDPVELFWRRVRIGVIGAVVILVISALV</sequence>
<gene>
    <name evidence="2" type="ORF">SAMN05216257_10480</name>
</gene>
<reference evidence="3" key="1">
    <citation type="submission" date="2016-10" db="EMBL/GenBank/DDBJ databases">
        <authorList>
            <person name="Varghese N."/>
            <person name="Submissions S."/>
        </authorList>
    </citation>
    <scope>NUCLEOTIDE SEQUENCE [LARGE SCALE GENOMIC DNA]</scope>
    <source>
        <strain evidence="3">CGMCC 1.10789</strain>
    </source>
</reference>
<keyword evidence="1" id="KW-0812">Transmembrane</keyword>
<evidence type="ECO:0000256" key="1">
    <source>
        <dbReference type="SAM" id="Phobius"/>
    </source>
</evidence>
<dbReference type="RefSeq" id="WP_281220847.1">
    <property type="nucleotide sequence ID" value="NZ_FNFV01000004.1"/>
</dbReference>
<dbReference type="AlphaFoldDB" id="A0A1G9DYS7"/>
<protein>
    <submittedName>
        <fullName evidence="2">Uncharacterized protein</fullName>
    </submittedName>
</protein>
<dbReference type="Proteomes" id="UP000199328">
    <property type="component" value="Unassembled WGS sequence"/>
</dbReference>
<dbReference type="EMBL" id="FNFV01000004">
    <property type="protein sequence ID" value="SDK69026.1"/>
    <property type="molecule type" value="Genomic_DNA"/>
</dbReference>
<keyword evidence="1" id="KW-0472">Membrane</keyword>
<feature type="transmembrane region" description="Helical" evidence="1">
    <location>
        <begin position="21"/>
        <end position="42"/>
    </location>
</feature>
<evidence type="ECO:0000313" key="3">
    <source>
        <dbReference type="Proteomes" id="UP000199328"/>
    </source>
</evidence>
<keyword evidence="3" id="KW-1185">Reference proteome</keyword>
<keyword evidence="1" id="KW-1133">Transmembrane helix</keyword>
<organism evidence="2 3">
    <name type="scientific">Meinhardsimonia xiamenensis</name>
    <dbReference type="NCBI Taxonomy" id="990712"/>
    <lineage>
        <taxon>Bacteria</taxon>
        <taxon>Pseudomonadati</taxon>
        <taxon>Pseudomonadota</taxon>
        <taxon>Alphaproteobacteria</taxon>
        <taxon>Rhodobacterales</taxon>
        <taxon>Paracoccaceae</taxon>
        <taxon>Meinhardsimonia</taxon>
    </lineage>
</organism>
<dbReference type="STRING" id="990712.SAMN05216257_10480"/>
<evidence type="ECO:0000313" key="2">
    <source>
        <dbReference type="EMBL" id="SDK69026.1"/>
    </source>
</evidence>